<evidence type="ECO:0000313" key="3">
    <source>
        <dbReference type="EMBL" id="HHE04806.1"/>
    </source>
</evidence>
<dbReference type="Pfam" id="PF01058">
    <property type="entry name" value="Oxidored_q6"/>
    <property type="match status" value="1"/>
</dbReference>
<evidence type="ECO:0000256" key="1">
    <source>
        <dbReference type="ARBA" id="ARBA00023002"/>
    </source>
</evidence>
<dbReference type="GO" id="GO:0016491">
    <property type="term" value="F:oxidoreductase activity"/>
    <property type="evidence" value="ECO:0007669"/>
    <property type="project" value="UniProtKB-KW"/>
</dbReference>
<dbReference type="Proteomes" id="UP000886110">
    <property type="component" value="Unassembled WGS sequence"/>
</dbReference>
<dbReference type="InterPro" id="IPR051349">
    <property type="entry name" value="Hydrogenase_assoc-protein"/>
</dbReference>
<protein>
    <recommendedName>
        <fullName evidence="2">NADH:ubiquinone oxidoreductase-like 20kDa subunit domain-containing protein</fullName>
    </recommendedName>
</protein>
<name>A0A7C5DAX2_UNCW3</name>
<feature type="domain" description="NADH:ubiquinone oxidoreductase-like 20kDa subunit" evidence="2">
    <location>
        <begin position="15"/>
        <end position="153"/>
    </location>
</feature>
<reference evidence="3" key="1">
    <citation type="journal article" date="2020" name="mSystems">
        <title>Genome- and Community-Level Interaction Insights into Carbon Utilization and Element Cycling Functions of Hydrothermarchaeota in Hydrothermal Sediment.</title>
        <authorList>
            <person name="Zhou Z."/>
            <person name="Liu Y."/>
            <person name="Xu W."/>
            <person name="Pan J."/>
            <person name="Luo Z.H."/>
            <person name="Li M."/>
        </authorList>
    </citation>
    <scope>NUCLEOTIDE SEQUENCE [LARGE SCALE GENOMIC DNA]</scope>
    <source>
        <strain evidence="3">HyVt-74</strain>
    </source>
</reference>
<accession>A0A7C5DAX2</accession>
<dbReference type="Gene3D" id="3.40.50.700">
    <property type="entry name" value="NADH:ubiquinone oxidoreductase-like, 20kDa subunit"/>
    <property type="match status" value="1"/>
</dbReference>
<keyword evidence="1" id="KW-0560">Oxidoreductase</keyword>
<dbReference type="InterPro" id="IPR037024">
    <property type="entry name" value="NiFe_Hase_small_N_sf"/>
</dbReference>
<dbReference type="AlphaFoldDB" id="A0A7C5DAX2"/>
<dbReference type="EMBL" id="DRTB01000144">
    <property type="protein sequence ID" value="HHE04806.1"/>
    <property type="molecule type" value="Genomic_DNA"/>
</dbReference>
<dbReference type="GO" id="GO:0051536">
    <property type="term" value="F:iron-sulfur cluster binding"/>
    <property type="evidence" value="ECO:0007669"/>
    <property type="project" value="InterPro"/>
</dbReference>
<evidence type="ECO:0000259" key="2">
    <source>
        <dbReference type="Pfam" id="PF01058"/>
    </source>
</evidence>
<dbReference type="InterPro" id="IPR006137">
    <property type="entry name" value="NADH_UbQ_OxRdtase-like_20kDa"/>
</dbReference>
<organism evidence="3">
    <name type="scientific">candidate division WOR-3 bacterium</name>
    <dbReference type="NCBI Taxonomy" id="2052148"/>
    <lineage>
        <taxon>Bacteria</taxon>
        <taxon>Bacteria division WOR-3</taxon>
    </lineage>
</organism>
<proteinExistence type="predicted"/>
<gene>
    <name evidence="3" type="ORF">ENL19_01940</name>
</gene>
<dbReference type="SUPFAM" id="SSF56770">
    <property type="entry name" value="HydA/Nqo6-like"/>
    <property type="match status" value="1"/>
</dbReference>
<dbReference type="PANTHER" id="PTHR42845:SF3">
    <property type="entry name" value="CYTOSOLIC NIFE-HYDROGENASE, DELTA SUBUNIT"/>
    <property type="match status" value="1"/>
</dbReference>
<comment type="caution">
    <text evidence="3">The sequence shown here is derived from an EMBL/GenBank/DDBJ whole genome shotgun (WGS) entry which is preliminary data.</text>
</comment>
<sequence>MRDKPKVGFYGLTGCAGDLLNILNCEDELTELFDVFEIKSFVMASRSRDESVTLDIAFVEGSVSTKKDLEDLKAIRKKSRMIVAIGHCAIFGGIQAMNLGDGKYRERLKKVYGDIDEVKLAKPMEAKPLSAYVKVDYVIPGCPISKEQFLNAAGKLLLGTTPSLYTFAVCAECKWKENECLLLKGLPCLGPLTRGGCGAICPSLGIPCIGCWGPVDEENVDSQFKLLLEKGMDKKEIVRRFSIFGGAERAEKLRKLLGVK</sequence>
<dbReference type="PANTHER" id="PTHR42845">
    <property type="entry name" value="COENZYME F420-REDUCING HYDROGENASE, GAMMA SUBUNIT"/>
    <property type="match status" value="1"/>
</dbReference>